<evidence type="ECO:0000313" key="1">
    <source>
        <dbReference type="EMBL" id="KEQ93886.1"/>
    </source>
</evidence>
<dbReference type="EMBL" id="KL584764">
    <property type="protein sequence ID" value="KEQ93886.1"/>
    <property type="molecule type" value="Genomic_DNA"/>
</dbReference>
<dbReference type="HOGENOM" id="CLU_1703874_0_0_1"/>
<organism evidence="1 2">
    <name type="scientific">Aureobasidium subglaciale (strain EXF-2481)</name>
    <name type="common">Aureobasidium pullulans var. subglaciale</name>
    <dbReference type="NCBI Taxonomy" id="1043005"/>
    <lineage>
        <taxon>Eukaryota</taxon>
        <taxon>Fungi</taxon>
        <taxon>Dikarya</taxon>
        <taxon>Ascomycota</taxon>
        <taxon>Pezizomycotina</taxon>
        <taxon>Dothideomycetes</taxon>
        <taxon>Dothideomycetidae</taxon>
        <taxon>Dothideales</taxon>
        <taxon>Saccotheciaceae</taxon>
        <taxon>Aureobasidium</taxon>
    </lineage>
</organism>
<evidence type="ECO:0000313" key="2">
    <source>
        <dbReference type="Proteomes" id="UP000030641"/>
    </source>
</evidence>
<dbReference type="InParanoid" id="A0A074Z4F7"/>
<sequence length="154" mass="16742">MEPAKSTTSTIPSQSSARRVIHISHLPCQLQHASTLLSPRRVYMPTMRSPFTVVRVVNSTPRFYRFCSNCQHGNPCSPHSFLVLFASPSLPRSGPSSFVRLTPRLLGGSFPTQPLGPRASICSAMVIGSISPHDLSFCHATAINLIFGLVCCAF</sequence>
<dbReference type="RefSeq" id="XP_013342430.1">
    <property type="nucleotide sequence ID" value="XM_013486976.1"/>
</dbReference>
<dbReference type="GeneID" id="25364398"/>
<dbReference type="AlphaFoldDB" id="A0A074Z4F7"/>
<dbReference type="Proteomes" id="UP000030641">
    <property type="component" value="Unassembled WGS sequence"/>
</dbReference>
<proteinExistence type="predicted"/>
<protein>
    <submittedName>
        <fullName evidence="1">Uncharacterized protein</fullName>
    </submittedName>
</protein>
<accession>A0A074Z4F7</accession>
<name>A0A074Z4F7_AURSE</name>
<reference evidence="1 2" key="1">
    <citation type="journal article" date="2014" name="BMC Genomics">
        <title>Genome sequencing of four Aureobasidium pullulans varieties: biotechnological potential, stress tolerance, and description of new species.</title>
        <authorList>
            <person name="Gostin Ar C."/>
            <person name="Ohm R.A."/>
            <person name="Kogej T."/>
            <person name="Sonjak S."/>
            <person name="Turk M."/>
            <person name="Zajc J."/>
            <person name="Zalar P."/>
            <person name="Grube M."/>
            <person name="Sun H."/>
            <person name="Han J."/>
            <person name="Sharma A."/>
            <person name="Chiniquy J."/>
            <person name="Ngan C.Y."/>
            <person name="Lipzen A."/>
            <person name="Barry K."/>
            <person name="Grigoriev I.V."/>
            <person name="Gunde-Cimerman N."/>
        </authorList>
    </citation>
    <scope>NUCLEOTIDE SEQUENCE [LARGE SCALE GENOMIC DNA]</scope>
    <source>
        <strain evidence="1 2">EXF-2481</strain>
    </source>
</reference>
<gene>
    <name evidence="1" type="ORF">AUEXF2481DRAFT_312924</name>
</gene>
<keyword evidence="2" id="KW-1185">Reference proteome</keyword>